<sequence>MSRLHASFPYSDLKCLLNFIKSFPNLQFLILVCYCSYEEMSLEEINQISLSSIPECLLSSLEYIDFKFPSQGDVAPLKIVRYFLTNTSILKKLTLRLPNYSILKVTCVYI</sequence>
<dbReference type="Proteomes" id="UP000029121">
    <property type="component" value="Unassembled WGS sequence"/>
</dbReference>
<evidence type="ECO:0000259" key="1">
    <source>
        <dbReference type="SMART" id="SM00579"/>
    </source>
</evidence>
<keyword evidence="3" id="KW-1185">Reference proteome</keyword>
<reference evidence="3" key="1">
    <citation type="journal article" date="2013" name="Nat. Genet.">
        <title>The Capsella rubella genome and the genomic consequences of rapid mating system evolution.</title>
        <authorList>
            <person name="Slotte T."/>
            <person name="Hazzouri K.M."/>
            <person name="Agren J.A."/>
            <person name="Koenig D."/>
            <person name="Maumus F."/>
            <person name="Guo Y.L."/>
            <person name="Steige K."/>
            <person name="Platts A.E."/>
            <person name="Escobar J.S."/>
            <person name="Newman L.K."/>
            <person name="Wang W."/>
            <person name="Mandakova T."/>
            <person name="Vello E."/>
            <person name="Smith L.M."/>
            <person name="Henz S.R."/>
            <person name="Steffen J."/>
            <person name="Takuno S."/>
            <person name="Brandvain Y."/>
            <person name="Coop G."/>
            <person name="Andolfatto P."/>
            <person name="Hu T.T."/>
            <person name="Blanchette M."/>
            <person name="Clark R.M."/>
            <person name="Quesneville H."/>
            <person name="Nordborg M."/>
            <person name="Gaut B.S."/>
            <person name="Lysak M.A."/>
            <person name="Jenkins J."/>
            <person name="Grimwood J."/>
            <person name="Chapman J."/>
            <person name="Prochnik S."/>
            <person name="Shu S."/>
            <person name="Rokhsar D."/>
            <person name="Schmutz J."/>
            <person name="Weigel D."/>
            <person name="Wright S.I."/>
        </authorList>
    </citation>
    <scope>NUCLEOTIDE SEQUENCE [LARGE SCALE GENOMIC DNA]</scope>
    <source>
        <strain evidence="3">cv. Monte Gargano</strain>
    </source>
</reference>
<dbReference type="EMBL" id="KB870812">
    <property type="protein sequence ID" value="EOA14493.1"/>
    <property type="molecule type" value="Genomic_DNA"/>
</dbReference>
<gene>
    <name evidence="2" type="ORF">CARUB_v10027709mg</name>
</gene>
<name>R0GTM9_9BRAS</name>
<accession>R0GTM9</accession>
<dbReference type="InterPro" id="IPR006566">
    <property type="entry name" value="FBD"/>
</dbReference>
<organism evidence="2 3">
    <name type="scientific">Capsella rubella</name>
    <dbReference type="NCBI Taxonomy" id="81985"/>
    <lineage>
        <taxon>Eukaryota</taxon>
        <taxon>Viridiplantae</taxon>
        <taxon>Streptophyta</taxon>
        <taxon>Embryophyta</taxon>
        <taxon>Tracheophyta</taxon>
        <taxon>Spermatophyta</taxon>
        <taxon>Magnoliopsida</taxon>
        <taxon>eudicotyledons</taxon>
        <taxon>Gunneridae</taxon>
        <taxon>Pentapetalae</taxon>
        <taxon>rosids</taxon>
        <taxon>malvids</taxon>
        <taxon>Brassicales</taxon>
        <taxon>Brassicaceae</taxon>
        <taxon>Camelineae</taxon>
        <taxon>Capsella</taxon>
    </lineage>
</organism>
<dbReference type="Pfam" id="PF08387">
    <property type="entry name" value="FBD"/>
    <property type="match status" value="1"/>
</dbReference>
<dbReference type="AlphaFoldDB" id="R0GTM9"/>
<protein>
    <recommendedName>
        <fullName evidence="1">FBD domain-containing protein</fullName>
    </recommendedName>
</protein>
<evidence type="ECO:0000313" key="2">
    <source>
        <dbReference type="EMBL" id="EOA14493.1"/>
    </source>
</evidence>
<evidence type="ECO:0000313" key="3">
    <source>
        <dbReference type="Proteomes" id="UP000029121"/>
    </source>
</evidence>
<feature type="domain" description="FBD" evidence="1">
    <location>
        <begin position="55"/>
        <end position="110"/>
    </location>
</feature>
<dbReference type="SMART" id="SM00579">
    <property type="entry name" value="FBD"/>
    <property type="match status" value="1"/>
</dbReference>
<proteinExistence type="predicted"/>